<keyword evidence="2" id="KW-1185">Reference proteome</keyword>
<sequence>MGDDRGDSTLNKRIYLDEWFINAGVLGFLTVLQRSASPSQYQVGQHYIEFDPAVLDSFAVHFFDILIEKFSKYEQDRLRFQKQLEFAKREDYLKANKDQIAKTIKSTRDKLKKAKIDKATIDQIEDLLGQLKTIKTYQDYEALEAVTHSYLMVLEDTNINNVLTINYIRSVLSALFGQPSFLNPSFQGTKEQFIEKFHDDYIKPVIAECKLMDWVRTVPTDQLEVELKKKKKEKETQGHLKKLVNEAIKQTQSIERILPCSVQPDFPSSIQFEEKMFFPLGLSLENQNMAWDGRSTILISNMTRFLLFCSSISFTYYLKRESHFGSTEYTPTFGFVNLYTSIKHLVAENKVFENKRNESNPFQELIYDLLLKTTEDLSIYTLQNILFLEFSVEKKNSKLHYFHIPKKLALFFKEDASDLKRMKNKSMQHLFVEEVLKRRDTIYFIEKSLRNLISDKHQAQVVFWAILARHKLEHRLRGESTLSDKKLTKLFFEGKELAALFHLQQKDNQLQGISYRLLNACKAGNKQLFFDTLLRVYMTSNRIVPSLFLNILHEKDLDFVEVGYSFISGLQAKPEGGDRYE</sequence>
<organism evidence="1 2">
    <name type="scientific">Hazenella coriacea</name>
    <dbReference type="NCBI Taxonomy" id="1179467"/>
    <lineage>
        <taxon>Bacteria</taxon>
        <taxon>Bacillati</taxon>
        <taxon>Bacillota</taxon>
        <taxon>Bacilli</taxon>
        <taxon>Bacillales</taxon>
        <taxon>Thermoactinomycetaceae</taxon>
        <taxon>Hazenella</taxon>
    </lineage>
</organism>
<dbReference type="NCBIfam" id="TIGR01908">
    <property type="entry name" value="cas_CXXC_CXXC"/>
    <property type="match status" value="1"/>
</dbReference>
<gene>
    <name evidence="1" type="ORF">EDD58_10634</name>
</gene>
<name>A0A4R3L1W4_9BACL</name>
<dbReference type="AlphaFoldDB" id="A0A4R3L1W4"/>
<dbReference type="Proteomes" id="UP000294937">
    <property type="component" value="Unassembled WGS sequence"/>
</dbReference>
<reference evidence="1 2" key="1">
    <citation type="submission" date="2019-03" db="EMBL/GenBank/DDBJ databases">
        <title>Genomic Encyclopedia of Type Strains, Phase IV (KMG-IV): sequencing the most valuable type-strain genomes for metagenomic binning, comparative biology and taxonomic classification.</title>
        <authorList>
            <person name="Goeker M."/>
        </authorList>
    </citation>
    <scope>NUCLEOTIDE SEQUENCE [LARGE SCALE GENOMIC DNA]</scope>
    <source>
        <strain evidence="1 2">DSM 45707</strain>
    </source>
</reference>
<accession>A0A4R3L1W4</accession>
<comment type="caution">
    <text evidence="1">The sequence shown here is derived from an EMBL/GenBank/DDBJ whole genome shotgun (WGS) entry which is preliminary data.</text>
</comment>
<dbReference type="EMBL" id="SMAG01000006">
    <property type="protein sequence ID" value="TCS93601.1"/>
    <property type="molecule type" value="Genomic_DNA"/>
</dbReference>
<evidence type="ECO:0000313" key="1">
    <source>
        <dbReference type="EMBL" id="TCS93601.1"/>
    </source>
</evidence>
<evidence type="ECO:0000313" key="2">
    <source>
        <dbReference type="Proteomes" id="UP000294937"/>
    </source>
</evidence>
<protein>
    <submittedName>
        <fullName evidence="1">CRISPR-associated protein Cst1</fullName>
    </submittedName>
</protein>
<proteinExistence type="predicted"/>
<dbReference type="InterPro" id="IPR010180">
    <property type="entry name" value="CRISPR-assoc_prot_CXXC-CXXC"/>
</dbReference>